<keyword evidence="4" id="KW-1003">Cell membrane</keyword>
<feature type="domain" description="P-type ATPase A" evidence="14">
    <location>
        <begin position="317"/>
        <end position="411"/>
    </location>
</feature>
<feature type="transmembrane region" description="Helical" evidence="13">
    <location>
        <begin position="277"/>
        <end position="298"/>
    </location>
</feature>
<comment type="similarity">
    <text evidence="2">Belongs to the cation transport ATPase (P-type) (TC 3.A.3) family. Type IB subfamily.</text>
</comment>
<evidence type="ECO:0000259" key="16">
    <source>
        <dbReference type="Pfam" id="PF12156"/>
    </source>
</evidence>
<keyword evidence="9" id="KW-1278">Translocase</keyword>
<feature type="transmembrane region" description="Helical" evidence="13">
    <location>
        <begin position="782"/>
        <end position="808"/>
    </location>
</feature>
<dbReference type="InterPro" id="IPR001757">
    <property type="entry name" value="P_typ_ATPase"/>
</dbReference>
<feature type="transmembrane region" description="Helical" evidence="13">
    <location>
        <begin position="184"/>
        <end position="207"/>
    </location>
</feature>
<dbReference type="PANTHER" id="PTHR43520:SF5">
    <property type="entry name" value="CATION-TRANSPORTING P-TYPE ATPASE-RELATED"/>
    <property type="match status" value="1"/>
</dbReference>
<dbReference type="InterPro" id="IPR021993">
    <property type="entry name" value="ATPase-cat-bd"/>
</dbReference>
<keyword evidence="11" id="KW-0406">Ion transport</keyword>
<gene>
    <name evidence="17" type="ORF">BC781_106100</name>
</gene>
<evidence type="ECO:0000256" key="12">
    <source>
        <dbReference type="ARBA" id="ARBA00023136"/>
    </source>
</evidence>
<keyword evidence="5" id="KW-0597">Phosphoprotein</keyword>
<evidence type="ECO:0000256" key="8">
    <source>
        <dbReference type="ARBA" id="ARBA00022842"/>
    </source>
</evidence>
<evidence type="ECO:0000256" key="7">
    <source>
        <dbReference type="ARBA" id="ARBA00022723"/>
    </source>
</evidence>
<dbReference type="RefSeq" id="WP_109621011.1">
    <property type="nucleotide sequence ID" value="NZ_QGDO01000006.1"/>
</dbReference>
<dbReference type="GO" id="GO:0005507">
    <property type="term" value="F:copper ion binding"/>
    <property type="evidence" value="ECO:0007669"/>
    <property type="project" value="TreeGrafter"/>
</dbReference>
<accession>A0A315ZU87</accession>
<dbReference type="AlphaFoldDB" id="A0A315ZU87"/>
<dbReference type="GO" id="GO:0005524">
    <property type="term" value="F:ATP binding"/>
    <property type="evidence" value="ECO:0007669"/>
    <property type="project" value="InterPro"/>
</dbReference>
<dbReference type="InterPro" id="IPR006121">
    <property type="entry name" value="HMA_dom"/>
</dbReference>
<dbReference type="PRINTS" id="PR00119">
    <property type="entry name" value="CATATPASE"/>
</dbReference>
<feature type="domain" description="Putative metal-binding" evidence="16">
    <location>
        <begin position="15"/>
        <end position="90"/>
    </location>
</feature>
<dbReference type="InterPro" id="IPR018303">
    <property type="entry name" value="ATPase_P-typ_P_site"/>
</dbReference>
<dbReference type="InterPro" id="IPR023299">
    <property type="entry name" value="ATPase_P-typ_cyto_dom_N"/>
</dbReference>
<dbReference type="SUPFAM" id="SSF56784">
    <property type="entry name" value="HAD-like"/>
    <property type="match status" value="1"/>
</dbReference>
<feature type="domain" description="HMA" evidence="15">
    <location>
        <begin position="100"/>
        <end position="160"/>
    </location>
</feature>
<comment type="caution">
    <text evidence="17">The sequence shown here is derived from an EMBL/GenBank/DDBJ whole genome shotgun (WGS) entry which is preliminary data.</text>
</comment>
<evidence type="ECO:0000256" key="1">
    <source>
        <dbReference type="ARBA" id="ARBA00004651"/>
    </source>
</evidence>
<dbReference type="Pfam" id="PF12156">
    <property type="entry name" value="ATPase-cat_bd"/>
    <property type="match status" value="1"/>
</dbReference>
<dbReference type="EMBL" id="QGDO01000006">
    <property type="protein sequence ID" value="PWJ39199.1"/>
    <property type="molecule type" value="Genomic_DNA"/>
</dbReference>
<organism evidence="17 18">
    <name type="scientific">Sediminitomix flava</name>
    <dbReference type="NCBI Taxonomy" id="379075"/>
    <lineage>
        <taxon>Bacteria</taxon>
        <taxon>Pseudomonadati</taxon>
        <taxon>Bacteroidota</taxon>
        <taxon>Cytophagia</taxon>
        <taxon>Cytophagales</taxon>
        <taxon>Flammeovirgaceae</taxon>
        <taxon>Sediminitomix</taxon>
    </lineage>
</organism>
<evidence type="ECO:0000256" key="10">
    <source>
        <dbReference type="ARBA" id="ARBA00022989"/>
    </source>
</evidence>
<dbReference type="SUPFAM" id="SSF55008">
    <property type="entry name" value="HMA, heavy metal-associated domain"/>
    <property type="match status" value="1"/>
</dbReference>
<evidence type="ECO:0000256" key="4">
    <source>
        <dbReference type="ARBA" id="ARBA00022475"/>
    </source>
</evidence>
<evidence type="ECO:0000256" key="3">
    <source>
        <dbReference type="ARBA" id="ARBA00022448"/>
    </source>
</evidence>
<keyword evidence="6 13" id="KW-0812">Transmembrane</keyword>
<dbReference type="GO" id="GO:0043682">
    <property type="term" value="F:P-type divalent copper transporter activity"/>
    <property type="evidence" value="ECO:0007669"/>
    <property type="project" value="TreeGrafter"/>
</dbReference>
<sequence length="813" mass="90728">MNHNITTTDHDKDAKCFHCGEDCLDEIIKEDDKSFCCTGCHTVYSLLSANDMGAYYEMNLQPGASQKDTVENSRFAFLDDENTRAQLIEFTDGTITKVSFSLPQVHCSSCIWLLEKLPIFNKGISQSKVNFMRKEVYVTFNENEISLRQLAELLTSLGYTPHINLDALGKSKKEEEEKKKSRSFYIKLGVTGFCFGNIMLLSFPEYLGIGIPDRQFVELFGYLNLVLSLPIFFYGAYDYLHSAWAALSHKSINIDVPISLGIFALFFRSVYEILSATGAGYLDSLGALIFLLLIGKWFQQKTFTNISFERDYKSYFPIAVTVLRNGEEKVIPIANLEIKDILRIRSGELIPADALLLKGKAHIDYSFVTGESKAIPIKEGEHIYAGGKQKGGMIEVQIIKEVSQSYLTRLWNDEAFQKDHSQSLNNRTNRLSRYFTAVILVVAFSAGIYWWMQNDVAAAVNSFTAVLIIACPCALALNIPFTLGNALRFLARNGLYVKDTDAIEQMAELDHMVFDKTGTITVAEKSSVSYVGTTLTEEEEQWVAALCNQSTHPVSQQILDRYAHRKSNVKVEDFKELSGKGTEAIIGGKKVKIGKRSFVCPEKEVDQSIQFETHSYFSIDDETKGYFLLKQQLRYGADKLISDLSENVAVSMLSGDNKGEEERLKEIFGENATLRFQQSPQDKMNYIKALQAKSEKVMMLGDGLNDAGALKQANLGIAVAESVHQFSPACDAILSAKSFHQLSQFVKYTKSCMKVTYIGFAFSILYNIVGVSFAVQAELSPVIAAILMPLSSVTVVGLGVLLSSIVGWRTLKN</sequence>
<protein>
    <submittedName>
        <fullName evidence="17">Cu+-exporting ATPase</fullName>
    </submittedName>
</protein>
<dbReference type="InterPro" id="IPR008250">
    <property type="entry name" value="ATPase_P-typ_transduc_dom_A_sf"/>
</dbReference>
<proteinExistence type="inferred from homology"/>
<evidence type="ECO:0000256" key="6">
    <source>
        <dbReference type="ARBA" id="ARBA00022692"/>
    </source>
</evidence>
<evidence type="ECO:0000256" key="2">
    <source>
        <dbReference type="ARBA" id="ARBA00006024"/>
    </source>
</evidence>
<name>A0A315ZU87_SEDFL</name>
<dbReference type="InterPro" id="IPR036412">
    <property type="entry name" value="HAD-like_sf"/>
</dbReference>
<reference evidence="17 18" key="1">
    <citation type="submission" date="2018-03" db="EMBL/GenBank/DDBJ databases">
        <title>Genomic Encyclopedia of Archaeal and Bacterial Type Strains, Phase II (KMG-II): from individual species to whole genera.</title>
        <authorList>
            <person name="Goeker M."/>
        </authorList>
    </citation>
    <scope>NUCLEOTIDE SEQUENCE [LARGE SCALE GENOMIC DNA]</scope>
    <source>
        <strain evidence="17 18">DSM 28229</strain>
    </source>
</reference>
<evidence type="ECO:0000256" key="9">
    <source>
        <dbReference type="ARBA" id="ARBA00022967"/>
    </source>
</evidence>
<dbReference type="GO" id="GO:0005886">
    <property type="term" value="C:plasma membrane"/>
    <property type="evidence" value="ECO:0007669"/>
    <property type="project" value="UniProtKB-SubCell"/>
</dbReference>
<dbReference type="PRINTS" id="PR00943">
    <property type="entry name" value="CUATPASE"/>
</dbReference>
<keyword evidence="10 13" id="KW-1133">Transmembrane helix</keyword>
<keyword evidence="12 13" id="KW-0472">Membrane</keyword>
<dbReference type="PANTHER" id="PTHR43520">
    <property type="entry name" value="ATP7, ISOFORM B"/>
    <property type="match status" value="1"/>
</dbReference>
<evidence type="ECO:0000259" key="15">
    <source>
        <dbReference type="Pfam" id="PF00403"/>
    </source>
</evidence>
<comment type="subcellular location">
    <subcellularLocation>
        <location evidence="1">Cell membrane</location>
        <topology evidence="1">Multi-pass membrane protein</topology>
    </subcellularLocation>
</comment>
<evidence type="ECO:0000313" key="17">
    <source>
        <dbReference type="EMBL" id="PWJ39199.1"/>
    </source>
</evidence>
<dbReference type="OrthoDB" id="909834at2"/>
<dbReference type="Gene3D" id="3.30.70.100">
    <property type="match status" value="1"/>
</dbReference>
<evidence type="ECO:0000259" key="14">
    <source>
        <dbReference type="Pfam" id="PF00122"/>
    </source>
</evidence>
<dbReference type="PROSITE" id="PS00154">
    <property type="entry name" value="ATPASE_E1_E2"/>
    <property type="match status" value="1"/>
</dbReference>
<dbReference type="Gene3D" id="3.40.50.1000">
    <property type="entry name" value="HAD superfamily/HAD-like"/>
    <property type="match status" value="1"/>
</dbReference>
<dbReference type="SUPFAM" id="SSF81653">
    <property type="entry name" value="Calcium ATPase, transduction domain A"/>
    <property type="match status" value="1"/>
</dbReference>
<dbReference type="NCBIfam" id="TIGR01494">
    <property type="entry name" value="ATPase_P-type"/>
    <property type="match status" value="1"/>
</dbReference>
<dbReference type="SUPFAM" id="SSF81665">
    <property type="entry name" value="Calcium ATPase, transmembrane domain M"/>
    <property type="match status" value="1"/>
</dbReference>
<keyword evidence="7" id="KW-0479">Metal-binding</keyword>
<dbReference type="InterPro" id="IPR023214">
    <property type="entry name" value="HAD_sf"/>
</dbReference>
<dbReference type="CDD" id="cd00371">
    <property type="entry name" value="HMA"/>
    <property type="match status" value="1"/>
</dbReference>
<dbReference type="Gene3D" id="3.40.1110.10">
    <property type="entry name" value="Calcium-transporting ATPase, cytoplasmic domain N"/>
    <property type="match status" value="1"/>
</dbReference>
<dbReference type="InterPro" id="IPR023298">
    <property type="entry name" value="ATPase_P-typ_TM_dom_sf"/>
</dbReference>
<evidence type="ECO:0000256" key="13">
    <source>
        <dbReference type="SAM" id="Phobius"/>
    </source>
</evidence>
<dbReference type="Pfam" id="PF00122">
    <property type="entry name" value="E1-E2_ATPase"/>
    <property type="match status" value="1"/>
</dbReference>
<dbReference type="GO" id="GO:0055070">
    <property type="term" value="P:copper ion homeostasis"/>
    <property type="evidence" value="ECO:0007669"/>
    <property type="project" value="TreeGrafter"/>
</dbReference>
<evidence type="ECO:0000256" key="11">
    <source>
        <dbReference type="ARBA" id="ARBA00023065"/>
    </source>
</evidence>
<dbReference type="InterPro" id="IPR059000">
    <property type="entry name" value="ATPase_P-type_domA"/>
</dbReference>
<dbReference type="Gene3D" id="2.70.150.10">
    <property type="entry name" value="Calcium-transporting ATPase, cytoplasmic transduction domain A"/>
    <property type="match status" value="1"/>
</dbReference>
<dbReference type="Pfam" id="PF00702">
    <property type="entry name" value="Hydrolase"/>
    <property type="match status" value="1"/>
</dbReference>
<dbReference type="InterPro" id="IPR036163">
    <property type="entry name" value="HMA_dom_sf"/>
</dbReference>
<feature type="transmembrane region" description="Helical" evidence="13">
    <location>
        <begin position="219"/>
        <end position="240"/>
    </location>
</feature>
<evidence type="ECO:0000256" key="5">
    <source>
        <dbReference type="ARBA" id="ARBA00022553"/>
    </source>
</evidence>
<keyword evidence="8" id="KW-0460">Magnesium</keyword>
<feature type="transmembrane region" description="Helical" evidence="13">
    <location>
        <begin position="458"/>
        <end position="483"/>
    </location>
</feature>
<dbReference type="Pfam" id="PF00403">
    <property type="entry name" value="HMA"/>
    <property type="match status" value="1"/>
</dbReference>
<dbReference type="GO" id="GO:0016887">
    <property type="term" value="F:ATP hydrolysis activity"/>
    <property type="evidence" value="ECO:0007669"/>
    <property type="project" value="InterPro"/>
</dbReference>
<feature type="transmembrane region" description="Helical" evidence="13">
    <location>
        <begin position="434"/>
        <end position="452"/>
    </location>
</feature>
<feature type="transmembrane region" description="Helical" evidence="13">
    <location>
        <begin position="755"/>
        <end position="776"/>
    </location>
</feature>
<keyword evidence="3" id="KW-0813">Transport</keyword>
<evidence type="ECO:0000313" key="18">
    <source>
        <dbReference type="Proteomes" id="UP000245535"/>
    </source>
</evidence>
<keyword evidence="18" id="KW-1185">Reference proteome</keyword>
<dbReference type="Proteomes" id="UP000245535">
    <property type="component" value="Unassembled WGS sequence"/>
</dbReference>
<feature type="transmembrane region" description="Helical" evidence="13">
    <location>
        <begin position="252"/>
        <end position="271"/>
    </location>
</feature>